<feature type="region of interest" description="Disordered" evidence="6">
    <location>
        <begin position="328"/>
        <end position="466"/>
    </location>
</feature>
<evidence type="ECO:0000256" key="1">
    <source>
        <dbReference type="ARBA" id="ARBA00022527"/>
    </source>
</evidence>
<dbReference type="InterPro" id="IPR000719">
    <property type="entry name" value="Prot_kinase_dom"/>
</dbReference>
<evidence type="ECO:0000313" key="8">
    <source>
        <dbReference type="EMBL" id="CEM36838.1"/>
    </source>
</evidence>
<dbReference type="SUPFAM" id="SSF56112">
    <property type="entry name" value="Protein kinase-like (PK-like)"/>
    <property type="match status" value="1"/>
</dbReference>
<evidence type="ECO:0000259" key="7">
    <source>
        <dbReference type="PROSITE" id="PS50011"/>
    </source>
</evidence>
<dbReference type="EMBL" id="CDMY01000908">
    <property type="protein sequence ID" value="CEM36838.1"/>
    <property type="molecule type" value="Genomic_DNA"/>
</dbReference>
<keyword evidence="3" id="KW-0547">Nucleotide-binding</keyword>
<feature type="region of interest" description="Disordered" evidence="6">
    <location>
        <begin position="1"/>
        <end position="21"/>
    </location>
</feature>
<dbReference type="STRING" id="1169540.A0A0G4H0I2"/>
<keyword evidence="4" id="KW-0418">Kinase</keyword>
<keyword evidence="2" id="KW-0808">Transferase</keyword>
<evidence type="ECO:0000256" key="4">
    <source>
        <dbReference type="ARBA" id="ARBA00022777"/>
    </source>
</evidence>
<evidence type="ECO:0000256" key="6">
    <source>
        <dbReference type="SAM" id="MobiDB-lite"/>
    </source>
</evidence>
<evidence type="ECO:0000256" key="5">
    <source>
        <dbReference type="ARBA" id="ARBA00022840"/>
    </source>
</evidence>
<dbReference type="Pfam" id="PF00069">
    <property type="entry name" value="Pkinase"/>
    <property type="match status" value="1"/>
</dbReference>
<evidence type="ECO:0000313" key="9">
    <source>
        <dbReference type="Proteomes" id="UP000041254"/>
    </source>
</evidence>
<dbReference type="GO" id="GO:0004674">
    <property type="term" value="F:protein serine/threonine kinase activity"/>
    <property type="evidence" value="ECO:0007669"/>
    <property type="project" value="UniProtKB-KW"/>
</dbReference>
<dbReference type="InParanoid" id="A0A0G4H0I2"/>
<evidence type="ECO:0000256" key="2">
    <source>
        <dbReference type="ARBA" id="ARBA00022679"/>
    </source>
</evidence>
<dbReference type="GO" id="GO:0005634">
    <property type="term" value="C:nucleus"/>
    <property type="evidence" value="ECO:0007669"/>
    <property type="project" value="TreeGrafter"/>
</dbReference>
<dbReference type="Proteomes" id="UP000041254">
    <property type="component" value="Unassembled WGS sequence"/>
</dbReference>
<evidence type="ECO:0000256" key="3">
    <source>
        <dbReference type="ARBA" id="ARBA00022741"/>
    </source>
</evidence>
<accession>A0A0G4H0I2</accession>
<dbReference type="GO" id="GO:0005524">
    <property type="term" value="F:ATP binding"/>
    <property type="evidence" value="ECO:0007669"/>
    <property type="project" value="UniProtKB-KW"/>
</dbReference>
<dbReference type="PhylomeDB" id="A0A0G4H0I2"/>
<gene>
    <name evidence="8" type="ORF">Vbra_3447</name>
</gene>
<dbReference type="PANTHER" id="PTHR24345:SF91">
    <property type="entry name" value="SERINE_THREONINE-PROTEIN KINASE PLK4"/>
    <property type="match status" value="1"/>
</dbReference>
<dbReference type="OrthoDB" id="10252171at2759"/>
<name>A0A0G4H0I2_VITBC</name>
<proteinExistence type="predicted"/>
<keyword evidence="1" id="KW-0723">Serine/threonine-protein kinase</keyword>
<dbReference type="Gene3D" id="1.10.510.10">
    <property type="entry name" value="Transferase(Phosphotransferase) domain 1"/>
    <property type="match status" value="1"/>
</dbReference>
<dbReference type="AlphaFoldDB" id="A0A0G4H0I2"/>
<dbReference type="PROSITE" id="PS50011">
    <property type="entry name" value="PROTEIN_KINASE_DOM"/>
    <property type="match status" value="1"/>
</dbReference>
<feature type="domain" description="Protein kinase" evidence="7">
    <location>
        <begin position="60"/>
        <end position="321"/>
    </location>
</feature>
<organism evidence="8 9">
    <name type="scientific">Vitrella brassicaformis (strain CCMP3155)</name>
    <dbReference type="NCBI Taxonomy" id="1169540"/>
    <lineage>
        <taxon>Eukaryota</taxon>
        <taxon>Sar</taxon>
        <taxon>Alveolata</taxon>
        <taxon>Colpodellida</taxon>
        <taxon>Vitrellaceae</taxon>
        <taxon>Vitrella</taxon>
    </lineage>
</organism>
<dbReference type="PANTHER" id="PTHR24345">
    <property type="entry name" value="SERINE/THREONINE-PROTEIN KINASE PLK"/>
    <property type="match status" value="1"/>
</dbReference>
<dbReference type="InterPro" id="IPR011009">
    <property type="entry name" value="Kinase-like_dom_sf"/>
</dbReference>
<protein>
    <recommendedName>
        <fullName evidence="7">Protein kinase domain-containing protein</fullName>
    </recommendedName>
</protein>
<dbReference type="VEuPathDB" id="CryptoDB:Vbra_3447"/>
<keyword evidence="5" id="KW-0067">ATP-binding</keyword>
<keyword evidence="9" id="KW-1185">Reference proteome</keyword>
<reference evidence="8 9" key="1">
    <citation type="submission" date="2014-11" db="EMBL/GenBank/DDBJ databases">
        <authorList>
            <person name="Zhu J."/>
            <person name="Qi W."/>
            <person name="Song R."/>
        </authorList>
    </citation>
    <scope>NUCLEOTIDE SEQUENCE [LARGE SCALE GENOMIC DNA]</scope>
</reference>
<sequence>MPVILPGSVAPPNAPEDASSLSGRAIRSECKASEAPEDISNAITLEEFDSFGHVLAAERFRVLGEAGRGSNGWVYHLSLSLIEDPSYAVKAIPRSLFRLETSMCSECEFVSKYQRLIDLGILRGTLCRTRSIRMDKEFFYIFMEFIGGGHCETGLGDLPVNHDLARHIAQGALKGLQKLHSHNITHCDVSLRNIMTERKRVILVDFDTALLPGTGRHTDIWGALNYTAPEVLESCDYGPASDLWAMGVCLYALLTGRLPFFCVDRRPHNVRNALNAMRRGVRFKGYDNVPEAAKDLIRGLLTFDKHKRTASASAALAHPWLTNTTATDEASLPEPQQQQQQQQQEHPATPSGDTQPGPEDHHQHHRQHDSGDTDETAACTRQTPSEYISPAQPARPDAPLPSPSRLERVEDRPAAGCRVRPSGQASGCPGPHPQTNQRPEDHTRRRWQTSHSSGSHGYRGGGSPLGREHWLAQVDALEEVLYGCGSVDDQLSPV</sequence>